<dbReference type="STRING" id="685588.A0A067TSI4"/>
<accession>A0A067TSI4</accession>
<proteinExistence type="predicted"/>
<dbReference type="HOGENOM" id="CLU_305882_0_0_1"/>
<protein>
    <recommendedName>
        <fullName evidence="3">JmjC domain-containing protein</fullName>
    </recommendedName>
</protein>
<evidence type="ECO:0000256" key="1">
    <source>
        <dbReference type="SAM" id="MobiDB-lite"/>
    </source>
</evidence>
<dbReference type="Proteomes" id="UP000027222">
    <property type="component" value="Unassembled WGS sequence"/>
</dbReference>
<feature type="compositionally biased region" description="Basic and acidic residues" evidence="1">
    <location>
        <begin position="331"/>
        <end position="356"/>
    </location>
</feature>
<dbReference type="PROSITE" id="PS51184">
    <property type="entry name" value="JMJC"/>
    <property type="match status" value="1"/>
</dbReference>
<name>A0A067TSI4_GALM3</name>
<evidence type="ECO:0000256" key="2">
    <source>
        <dbReference type="SAM" id="Phobius"/>
    </source>
</evidence>
<dbReference type="AlphaFoldDB" id="A0A067TSI4"/>
<evidence type="ECO:0000313" key="4">
    <source>
        <dbReference type="EMBL" id="KDR86190.1"/>
    </source>
</evidence>
<keyword evidence="2" id="KW-0472">Membrane</keyword>
<dbReference type="Gene3D" id="2.60.120.650">
    <property type="entry name" value="Cupin"/>
    <property type="match status" value="1"/>
</dbReference>
<feature type="compositionally biased region" description="Polar residues" evidence="1">
    <location>
        <begin position="207"/>
        <end position="222"/>
    </location>
</feature>
<feature type="region of interest" description="Disordered" evidence="1">
    <location>
        <begin position="203"/>
        <end position="426"/>
    </location>
</feature>
<feature type="compositionally biased region" description="Polar residues" evidence="1">
    <location>
        <begin position="359"/>
        <end position="374"/>
    </location>
</feature>
<evidence type="ECO:0000313" key="5">
    <source>
        <dbReference type="Proteomes" id="UP000027222"/>
    </source>
</evidence>
<evidence type="ECO:0000259" key="3">
    <source>
        <dbReference type="PROSITE" id="PS51184"/>
    </source>
</evidence>
<feature type="compositionally biased region" description="Polar residues" evidence="1">
    <location>
        <begin position="276"/>
        <end position="291"/>
    </location>
</feature>
<dbReference type="SUPFAM" id="SSF51197">
    <property type="entry name" value="Clavaminate synthase-like"/>
    <property type="match status" value="1"/>
</dbReference>
<keyword evidence="5" id="KW-1185">Reference proteome</keyword>
<dbReference type="EMBL" id="KL142367">
    <property type="protein sequence ID" value="KDR86190.1"/>
    <property type="molecule type" value="Genomic_DNA"/>
</dbReference>
<keyword evidence="2" id="KW-0812">Transmembrane</keyword>
<feature type="compositionally biased region" description="Polar residues" evidence="1">
    <location>
        <begin position="316"/>
        <end position="327"/>
    </location>
</feature>
<feature type="domain" description="JmjC" evidence="3">
    <location>
        <begin position="609"/>
        <end position="775"/>
    </location>
</feature>
<feature type="transmembrane region" description="Helical" evidence="2">
    <location>
        <begin position="74"/>
        <end position="97"/>
    </location>
</feature>
<feature type="compositionally biased region" description="Polar residues" evidence="1">
    <location>
        <begin position="239"/>
        <end position="254"/>
    </location>
</feature>
<reference evidence="5" key="1">
    <citation type="journal article" date="2014" name="Proc. Natl. Acad. Sci. U.S.A.">
        <title>Extensive sampling of basidiomycete genomes demonstrates inadequacy of the white-rot/brown-rot paradigm for wood decay fungi.</title>
        <authorList>
            <person name="Riley R."/>
            <person name="Salamov A.A."/>
            <person name="Brown D.W."/>
            <person name="Nagy L.G."/>
            <person name="Floudas D."/>
            <person name="Held B.W."/>
            <person name="Levasseur A."/>
            <person name="Lombard V."/>
            <person name="Morin E."/>
            <person name="Otillar R."/>
            <person name="Lindquist E.A."/>
            <person name="Sun H."/>
            <person name="LaButti K.M."/>
            <person name="Schmutz J."/>
            <person name="Jabbour D."/>
            <person name="Luo H."/>
            <person name="Baker S.E."/>
            <person name="Pisabarro A.G."/>
            <person name="Walton J.D."/>
            <person name="Blanchette R.A."/>
            <person name="Henrissat B."/>
            <person name="Martin F."/>
            <person name="Cullen D."/>
            <person name="Hibbett D.S."/>
            <person name="Grigoriev I.V."/>
        </authorList>
    </citation>
    <scope>NUCLEOTIDE SEQUENCE [LARGE SCALE GENOMIC DNA]</scope>
    <source>
        <strain evidence="5">CBS 339.88</strain>
    </source>
</reference>
<dbReference type="OrthoDB" id="3270451at2759"/>
<feature type="compositionally biased region" description="Basic residues" evidence="1">
    <location>
        <begin position="376"/>
        <end position="393"/>
    </location>
</feature>
<sequence length="969" mass="106568">MAIAIMIGKGDSLSGDKIPFIPEKVDEFAARVSALASQDTAFSPHELYSSLSPDILLPRENKSKETSRYMKTPIVLAALLSPIYLLLPVNLITVYVGKLDTLMTSKRIGNTKPRALQHAERQVWKALFAISTGRKAPLNALLECFDEIDWADIESVDSLGWFSDGFDGESMPVLHSVNDFHLAAAIPPSWPSLRFLTESRRIEEGNDSNGQIEPQTENTLSQPEDDGSVNVPVPADIDASTQNENAPLTPNANAGTREEPDTDGSINVPAPADVDPSTQNKNAPLTPNANVGNGADISANGDTNQGNDLAPRDAHQSANNNGGTVVPTSPKDNRENTDGQDASDHHDGDGQEKPDESGDSVTGNEPQQKDTNPSKTPKKPKSKKKTGHGKRKGTPNDHRGKATDRHSRSVTVQPTHANSRDLPAPPDILESQALDKIIEIIDLDIIQSGRPEPSLDIGVFPSKISHPKQPNFAVYTPRGKAVPLTPKLHTVEEVQALIDMANAAEKDSSENGIPFFICQPTKSVFRIMTEDESTRMHGAQLMQLLASNILIITDCAVEEVAFDEGGLSELKDLEAVVSVHDCSILPKKGSYVERSKQTTLGHVLECSRNPNGKILNVLDLPLGWKGAIPTPFSSETRAWMATEGLPYCKTPLPADALRWALAATAGAHHSWHIDANGFGAKILVGCGGKLLFVGRPRAPDAFENVNMFINNMDTYSPCTERWDVEAIYLEPGDAIILPPNMPHSVYTADHLICFGGHFFTSFTMKNTLVAVIHNFFCYHISTNTDHFEWRDFIHRITTFFHHTIVTGTVIGAFNVQLARHEQFDLNTMTGFDRRKCVHHRSLAWDIVHHIDAKYRAENRSTGISFSIFDNIFLPFISHLCKASLNYRMLVLDQGVKSFVDLSNDDYEKQMRACFHEHPEILEAINNSEGIGNLIFSFDFDCKLSLATEFASEPLGPLGTFLLWCPVHNF</sequence>
<keyword evidence="2" id="KW-1133">Transmembrane helix</keyword>
<feature type="compositionally biased region" description="Basic and acidic residues" evidence="1">
    <location>
        <begin position="394"/>
        <end position="407"/>
    </location>
</feature>
<gene>
    <name evidence="4" type="ORF">GALMADRAFT_219157</name>
</gene>
<dbReference type="InterPro" id="IPR003347">
    <property type="entry name" value="JmjC_dom"/>
</dbReference>
<organism evidence="4 5">
    <name type="scientific">Galerina marginata (strain CBS 339.88)</name>
    <dbReference type="NCBI Taxonomy" id="685588"/>
    <lineage>
        <taxon>Eukaryota</taxon>
        <taxon>Fungi</taxon>
        <taxon>Dikarya</taxon>
        <taxon>Basidiomycota</taxon>
        <taxon>Agaricomycotina</taxon>
        <taxon>Agaricomycetes</taxon>
        <taxon>Agaricomycetidae</taxon>
        <taxon>Agaricales</taxon>
        <taxon>Agaricineae</taxon>
        <taxon>Strophariaceae</taxon>
        <taxon>Galerina</taxon>
    </lineage>
</organism>
<dbReference type="SMART" id="SM00558">
    <property type="entry name" value="JmjC"/>
    <property type="match status" value="1"/>
</dbReference>